<gene>
    <name evidence="2" type="ORF">I8531_004730</name>
</gene>
<evidence type="ECO:0000256" key="1">
    <source>
        <dbReference type="SAM" id="Phobius"/>
    </source>
</evidence>
<keyword evidence="1" id="KW-0472">Membrane</keyword>
<dbReference type="AlphaFoldDB" id="A0A9P3WIP5"/>
<dbReference type="RefSeq" id="WP_047371471.1">
    <property type="nucleotide sequence ID" value="NZ_CABMNU010000005.1"/>
</dbReference>
<organism evidence="2 3">
    <name type="scientific">Kluyvera intermedia</name>
    <name type="common">Enterobacter intermedius</name>
    <dbReference type="NCBI Taxonomy" id="61648"/>
    <lineage>
        <taxon>Bacteria</taxon>
        <taxon>Pseudomonadati</taxon>
        <taxon>Pseudomonadota</taxon>
        <taxon>Gammaproteobacteria</taxon>
        <taxon>Enterobacterales</taxon>
        <taxon>Enterobacteriaceae</taxon>
        <taxon>Kluyvera</taxon>
    </lineage>
</organism>
<evidence type="ECO:0000313" key="3">
    <source>
        <dbReference type="Proteomes" id="UP000867740"/>
    </source>
</evidence>
<sequence length="73" mass="8373">MEQQQGSPLSLIIMILVFVVVGFWPGYKISKKAGFDWKMAVCLAIPGFNVVAWFALAFMEWPIHKYLPKDKKI</sequence>
<evidence type="ECO:0000313" key="2">
    <source>
        <dbReference type="EMBL" id="HAT3584351.1"/>
    </source>
</evidence>
<reference evidence="2" key="2">
    <citation type="submission" date="2020-10" db="EMBL/GenBank/DDBJ databases">
        <authorList>
            <consortium name="NCBI Pathogen Detection Project"/>
        </authorList>
    </citation>
    <scope>NUCLEOTIDE SEQUENCE</scope>
    <source>
        <strain evidence="2">CAVp300</strain>
    </source>
</reference>
<accession>A0A9P3WIP5</accession>
<reference evidence="2" key="1">
    <citation type="journal article" date="2018" name="Genome Biol.">
        <title>SKESA: strategic k-mer extension for scrupulous assemblies.</title>
        <authorList>
            <person name="Souvorov A."/>
            <person name="Agarwala R."/>
            <person name="Lipman D.J."/>
        </authorList>
    </citation>
    <scope>NUCLEOTIDE SEQUENCE</scope>
    <source>
        <strain evidence="2">CAVp300</strain>
    </source>
</reference>
<feature type="transmembrane region" description="Helical" evidence="1">
    <location>
        <begin position="6"/>
        <end position="27"/>
    </location>
</feature>
<name>A0A9P3WIP5_KLUIN</name>
<comment type="caution">
    <text evidence="2">The sequence shown here is derived from an EMBL/GenBank/DDBJ whole genome shotgun (WGS) entry which is preliminary data.</text>
</comment>
<keyword evidence="1" id="KW-0812">Transmembrane</keyword>
<protein>
    <submittedName>
        <fullName evidence="2">Uncharacterized protein</fullName>
    </submittedName>
</protein>
<dbReference type="EMBL" id="DACSUM010000055">
    <property type="protein sequence ID" value="HAT3584351.1"/>
    <property type="molecule type" value="Genomic_DNA"/>
</dbReference>
<feature type="transmembrane region" description="Helical" evidence="1">
    <location>
        <begin position="39"/>
        <end position="59"/>
    </location>
</feature>
<dbReference type="Proteomes" id="UP000867740">
    <property type="component" value="Unassembled WGS sequence"/>
</dbReference>
<keyword evidence="1" id="KW-1133">Transmembrane helix</keyword>
<proteinExistence type="predicted"/>